<dbReference type="GO" id="GO:0009734">
    <property type="term" value="P:auxin-activated signaling pathway"/>
    <property type="evidence" value="ECO:0007669"/>
    <property type="project" value="UniProtKB-UniRule"/>
</dbReference>
<evidence type="ECO:0000256" key="2">
    <source>
        <dbReference type="ARBA" id="ARBA00007853"/>
    </source>
</evidence>
<dbReference type="GO" id="GO:0005634">
    <property type="term" value="C:nucleus"/>
    <property type="evidence" value="ECO:0007669"/>
    <property type="project" value="UniProtKB-SubCell"/>
</dbReference>
<keyword evidence="3 7" id="KW-0805">Transcription regulation</keyword>
<evidence type="ECO:0000256" key="1">
    <source>
        <dbReference type="ARBA" id="ARBA00004123"/>
    </source>
</evidence>
<feature type="domain" description="PB1" evidence="8">
    <location>
        <begin position="245"/>
        <end position="290"/>
    </location>
</feature>
<comment type="function">
    <text evidence="7">Aux/IAA proteins are short-lived transcriptional factors that function as repressors of early auxin response genes at low auxin concentrations.</text>
</comment>
<dbReference type="InterPro" id="IPR033389">
    <property type="entry name" value="AUX/IAA_dom"/>
</dbReference>
<dbReference type="KEGG" id="eus:EUTSA_v10029399mg"/>
<dbReference type="eggNOG" id="ENOG502QTME">
    <property type="taxonomic scope" value="Eukaryota"/>
</dbReference>
<dbReference type="PROSITE" id="PS51745">
    <property type="entry name" value="PB1"/>
    <property type="match status" value="1"/>
</dbReference>
<dbReference type="EMBL" id="KI517537">
    <property type="protein sequence ID" value="ESQ38446.1"/>
    <property type="molecule type" value="Genomic_DNA"/>
</dbReference>
<dbReference type="PANTHER" id="PTHR31384">
    <property type="entry name" value="AUXIN RESPONSE FACTOR 4-RELATED"/>
    <property type="match status" value="1"/>
</dbReference>
<proteinExistence type="inferred from homology"/>
<keyword evidence="10" id="KW-1185">Reference proteome</keyword>
<evidence type="ECO:0000256" key="4">
    <source>
        <dbReference type="ARBA" id="ARBA00023163"/>
    </source>
</evidence>
<gene>
    <name evidence="9" type="ORF">EUTSA_v10029399mg</name>
</gene>
<comment type="similarity">
    <text evidence="7">Belongs to the Aux/IAA family.</text>
</comment>
<dbReference type="InterPro" id="IPR044835">
    <property type="entry name" value="ARF_plant"/>
</dbReference>
<keyword evidence="5 7" id="KW-0539">Nucleus</keyword>
<evidence type="ECO:0000256" key="6">
    <source>
        <dbReference type="ARBA" id="ARBA00023294"/>
    </source>
</evidence>
<organism evidence="9 10">
    <name type="scientific">Eutrema salsugineum</name>
    <name type="common">Saltwater cress</name>
    <name type="synonym">Sisymbrium salsugineum</name>
    <dbReference type="NCBI Taxonomy" id="72664"/>
    <lineage>
        <taxon>Eukaryota</taxon>
        <taxon>Viridiplantae</taxon>
        <taxon>Streptophyta</taxon>
        <taxon>Embryophyta</taxon>
        <taxon>Tracheophyta</taxon>
        <taxon>Spermatophyta</taxon>
        <taxon>Magnoliopsida</taxon>
        <taxon>eudicotyledons</taxon>
        <taxon>Gunneridae</taxon>
        <taxon>Pentapetalae</taxon>
        <taxon>rosids</taxon>
        <taxon>malvids</taxon>
        <taxon>Brassicales</taxon>
        <taxon>Brassicaceae</taxon>
        <taxon>Eutremeae</taxon>
        <taxon>Eutrema</taxon>
    </lineage>
</organism>
<dbReference type="GO" id="GO:0003677">
    <property type="term" value="F:DNA binding"/>
    <property type="evidence" value="ECO:0007669"/>
    <property type="project" value="InterPro"/>
</dbReference>
<dbReference type="Gramene" id="ESQ38446">
    <property type="protein sequence ID" value="ESQ38446"/>
    <property type="gene ID" value="EUTSA_v10029399mg"/>
</dbReference>
<evidence type="ECO:0000256" key="5">
    <source>
        <dbReference type="ARBA" id="ARBA00023242"/>
    </source>
</evidence>
<dbReference type="InterPro" id="IPR053793">
    <property type="entry name" value="PB1-like"/>
</dbReference>
<keyword evidence="7" id="KW-0678">Repressor</keyword>
<dbReference type="GO" id="GO:0006355">
    <property type="term" value="P:regulation of DNA-templated transcription"/>
    <property type="evidence" value="ECO:0007669"/>
    <property type="project" value="InterPro"/>
</dbReference>
<evidence type="ECO:0000313" key="10">
    <source>
        <dbReference type="Proteomes" id="UP000030689"/>
    </source>
</evidence>
<protein>
    <recommendedName>
        <fullName evidence="7">Auxin-responsive protein</fullName>
    </recommendedName>
</protein>
<keyword evidence="6 7" id="KW-0927">Auxin signaling pathway</keyword>
<evidence type="ECO:0000313" key="9">
    <source>
        <dbReference type="EMBL" id="ESQ38446.1"/>
    </source>
</evidence>
<comment type="similarity">
    <text evidence="2">Belongs to the ARF family.</text>
</comment>
<comment type="subcellular location">
    <subcellularLocation>
        <location evidence="1 7">Nucleus</location>
    </subcellularLocation>
</comment>
<comment type="subunit">
    <text evidence="7">Homodimers and heterodimers.</text>
</comment>
<sequence>MPMKVGEAVRSMTQATIRSNRVGSQTDPAFATAKRLVTGDSFIFLSGENRESRVGIKRETHQQCNIPSSIISKESSQFIVNFEKIVDAVNNKFYDQSALIPRPDKVSPWKIEHINVHQLALLKNKCSRQAKKTSKTTFFNNYCNATDDSTSPSGWPMSYSVPNMSKPNYNDQIARPIKEKMTTNDAPTSYRLFDVDLTTPIETKDPMEQIESHQKSKIFKISEKNNPEKNQTLTSPKHIQSKFTRSRIKVQMQGIVIRRAVDLNILDGYNQLIKELEKLFDLKNELRTSN</sequence>
<dbReference type="AlphaFoldDB" id="V4N0C7"/>
<evidence type="ECO:0000256" key="7">
    <source>
        <dbReference type="RuleBase" id="RU004549"/>
    </source>
</evidence>
<reference evidence="9 10" key="1">
    <citation type="journal article" date="2013" name="Front. Plant Sci.">
        <title>The Reference Genome of the Halophytic Plant Eutrema salsugineum.</title>
        <authorList>
            <person name="Yang R."/>
            <person name="Jarvis D.E."/>
            <person name="Chen H."/>
            <person name="Beilstein M.A."/>
            <person name="Grimwood J."/>
            <person name="Jenkins J."/>
            <person name="Shu S."/>
            <person name="Prochnik S."/>
            <person name="Xin M."/>
            <person name="Ma C."/>
            <person name="Schmutz J."/>
            <person name="Wing R.A."/>
            <person name="Mitchell-Olds T."/>
            <person name="Schumaker K.S."/>
            <person name="Wang X."/>
        </authorList>
    </citation>
    <scope>NUCLEOTIDE SEQUENCE [LARGE SCALE GENOMIC DNA]</scope>
</reference>
<keyword evidence="4 7" id="KW-0804">Transcription</keyword>
<dbReference type="Proteomes" id="UP000030689">
    <property type="component" value="Unassembled WGS sequence"/>
</dbReference>
<name>V4N0C7_EUTSA</name>
<dbReference type="Pfam" id="PF02309">
    <property type="entry name" value="AUX_IAA"/>
    <property type="match status" value="1"/>
</dbReference>
<dbReference type="PANTHER" id="PTHR31384:SF164">
    <property type="entry name" value="AUXIN RESPONSE FACTOR 12-RELATED"/>
    <property type="match status" value="1"/>
</dbReference>
<accession>V4N0C7</accession>
<evidence type="ECO:0000259" key="8">
    <source>
        <dbReference type="PROSITE" id="PS51745"/>
    </source>
</evidence>
<dbReference type="Gene3D" id="3.10.20.90">
    <property type="entry name" value="Phosphatidylinositol 3-kinase Catalytic Subunit, Chain A, domain 1"/>
    <property type="match status" value="1"/>
</dbReference>
<evidence type="ECO:0000256" key="3">
    <source>
        <dbReference type="ARBA" id="ARBA00023015"/>
    </source>
</evidence>
<dbReference type="STRING" id="72664.V4N0C7"/>